<protein>
    <submittedName>
        <fullName evidence="2">Uncharacterized protein</fullName>
    </submittedName>
</protein>
<evidence type="ECO:0000313" key="2">
    <source>
        <dbReference type="EMBL" id="HIU50537.1"/>
    </source>
</evidence>
<proteinExistence type="predicted"/>
<dbReference type="Proteomes" id="UP000824118">
    <property type="component" value="Unassembled WGS sequence"/>
</dbReference>
<comment type="caution">
    <text evidence="2">The sequence shown here is derived from an EMBL/GenBank/DDBJ whole genome shotgun (WGS) entry which is preliminary data.</text>
</comment>
<sequence length="123" mass="13491">MQQNASSQENNSKRQNRNDNMGSFPPPQTDAHHAVHNEAQTFSGGQNGNKNQQSQNHETENIDLQKLAESFSGDDIKAAKTGGEVLDACFHDKEKSLILILILLLSSDNADTGLLLALMYLLI</sequence>
<dbReference type="AlphaFoldDB" id="A0A9D1LZ02"/>
<dbReference type="EMBL" id="DVNG01000088">
    <property type="protein sequence ID" value="HIU50537.1"/>
    <property type="molecule type" value="Genomic_DNA"/>
</dbReference>
<organism evidence="2 3">
    <name type="scientific">Candidatus Limousia pullorum</name>
    <dbReference type="NCBI Taxonomy" id="2840860"/>
    <lineage>
        <taxon>Bacteria</taxon>
        <taxon>Bacillati</taxon>
        <taxon>Bacillota</taxon>
        <taxon>Clostridia</taxon>
        <taxon>Eubacteriales</taxon>
        <taxon>Oscillospiraceae</taxon>
        <taxon>Oscillospiraceae incertae sedis</taxon>
        <taxon>Candidatus Limousia</taxon>
    </lineage>
</organism>
<gene>
    <name evidence="2" type="ORF">IAD22_05950</name>
</gene>
<accession>A0A9D1LZ02</accession>
<evidence type="ECO:0000256" key="1">
    <source>
        <dbReference type="SAM" id="MobiDB-lite"/>
    </source>
</evidence>
<reference evidence="2" key="2">
    <citation type="journal article" date="2021" name="PeerJ">
        <title>Extensive microbial diversity within the chicken gut microbiome revealed by metagenomics and culture.</title>
        <authorList>
            <person name="Gilroy R."/>
            <person name="Ravi A."/>
            <person name="Getino M."/>
            <person name="Pursley I."/>
            <person name="Horton D.L."/>
            <person name="Alikhan N.F."/>
            <person name="Baker D."/>
            <person name="Gharbi K."/>
            <person name="Hall N."/>
            <person name="Watson M."/>
            <person name="Adriaenssens E.M."/>
            <person name="Foster-Nyarko E."/>
            <person name="Jarju S."/>
            <person name="Secka A."/>
            <person name="Antonio M."/>
            <person name="Oren A."/>
            <person name="Chaudhuri R.R."/>
            <person name="La Ragione R."/>
            <person name="Hildebrand F."/>
            <person name="Pallen M.J."/>
        </authorList>
    </citation>
    <scope>NUCLEOTIDE SEQUENCE</scope>
    <source>
        <strain evidence="2">ChiGjej1B1-1684</strain>
    </source>
</reference>
<evidence type="ECO:0000313" key="3">
    <source>
        <dbReference type="Proteomes" id="UP000824118"/>
    </source>
</evidence>
<feature type="compositionally biased region" description="Polar residues" evidence="1">
    <location>
        <begin position="1"/>
        <end position="10"/>
    </location>
</feature>
<reference evidence="2" key="1">
    <citation type="submission" date="2020-10" db="EMBL/GenBank/DDBJ databases">
        <authorList>
            <person name="Gilroy R."/>
        </authorList>
    </citation>
    <scope>NUCLEOTIDE SEQUENCE</scope>
    <source>
        <strain evidence="2">ChiGjej1B1-1684</strain>
    </source>
</reference>
<name>A0A9D1LZ02_9FIRM</name>
<feature type="region of interest" description="Disordered" evidence="1">
    <location>
        <begin position="1"/>
        <end position="63"/>
    </location>
</feature>